<feature type="signal peptide" evidence="2">
    <location>
        <begin position="1"/>
        <end position="21"/>
    </location>
</feature>
<sequence length="208" mass="21570">MTFARPACLCLLALFSTPAMAAAPTAAAPAAAPLDLAALIECRQRVADYDAVAPVVADPLKAVANGMQPLPQNNQFMSEYRLATPLTVFGQRTEYVAVSGASIMAILDVADPRPMAKTLALEDGVDNPDKFMAGREVVSRDVTDPRTGEPMIESIILSLSTVKTHPGKTLAGCTYSLDLPAEDEAPTGTPAAPAGALPPSVNTPPGGR</sequence>
<protein>
    <submittedName>
        <fullName evidence="3">Uncharacterized protein</fullName>
    </submittedName>
</protein>
<feature type="compositionally biased region" description="Low complexity" evidence="1">
    <location>
        <begin position="186"/>
        <end position="199"/>
    </location>
</feature>
<evidence type="ECO:0000256" key="1">
    <source>
        <dbReference type="SAM" id="MobiDB-lite"/>
    </source>
</evidence>
<feature type="chain" id="PRO_5042908074" evidence="2">
    <location>
        <begin position="22"/>
        <end position="208"/>
    </location>
</feature>
<name>A0AAP5E9P9_9GAMM</name>
<evidence type="ECO:0000256" key="2">
    <source>
        <dbReference type="SAM" id="SignalP"/>
    </source>
</evidence>
<dbReference type="AlphaFoldDB" id="A0AAP5E9P9"/>
<dbReference type="Proteomes" id="UP001226084">
    <property type="component" value="Unassembled WGS sequence"/>
</dbReference>
<keyword evidence="2" id="KW-0732">Signal</keyword>
<feature type="region of interest" description="Disordered" evidence="1">
    <location>
        <begin position="180"/>
        <end position="208"/>
    </location>
</feature>
<proteinExistence type="predicted"/>
<dbReference type="EMBL" id="JAUTAS010000001">
    <property type="protein sequence ID" value="MDQ1109129.1"/>
    <property type="molecule type" value="Genomic_DNA"/>
</dbReference>
<dbReference type="RefSeq" id="WP_429000746.1">
    <property type="nucleotide sequence ID" value="NZ_JAUTAS010000001.1"/>
</dbReference>
<evidence type="ECO:0000313" key="4">
    <source>
        <dbReference type="Proteomes" id="UP001226084"/>
    </source>
</evidence>
<gene>
    <name evidence="3" type="ORF">QE424_002288</name>
</gene>
<evidence type="ECO:0000313" key="3">
    <source>
        <dbReference type="EMBL" id="MDQ1109129.1"/>
    </source>
</evidence>
<reference evidence="3" key="1">
    <citation type="submission" date="2023-07" db="EMBL/GenBank/DDBJ databases">
        <title>Functional and genomic diversity of the sorghum phyllosphere microbiome.</title>
        <authorList>
            <person name="Shade A."/>
        </authorList>
    </citation>
    <scope>NUCLEOTIDE SEQUENCE</scope>
    <source>
        <strain evidence="3">SORGH_AS_0457</strain>
    </source>
</reference>
<organism evidence="3 4">
    <name type="scientific">Stenotrophomonas rhizophila</name>
    <dbReference type="NCBI Taxonomy" id="216778"/>
    <lineage>
        <taxon>Bacteria</taxon>
        <taxon>Pseudomonadati</taxon>
        <taxon>Pseudomonadota</taxon>
        <taxon>Gammaproteobacteria</taxon>
        <taxon>Lysobacterales</taxon>
        <taxon>Lysobacteraceae</taxon>
        <taxon>Stenotrophomonas</taxon>
    </lineage>
</organism>
<comment type="caution">
    <text evidence="3">The sequence shown here is derived from an EMBL/GenBank/DDBJ whole genome shotgun (WGS) entry which is preliminary data.</text>
</comment>
<accession>A0AAP5E9P9</accession>